<evidence type="ECO:0008006" key="6">
    <source>
        <dbReference type="Google" id="ProtNLM"/>
    </source>
</evidence>
<evidence type="ECO:0000256" key="1">
    <source>
        <dbReference type="SAM" id="MobiDB-lite"/>
    </source>
</evidence>
<reference evidence="4 5" key="2">
    <citation type="journal article" date="2009" name="PLoS ONE">
        <title>An integrated genetic and cytogenetic map of the cucumber genome.</title>
        <authorList>
            <person name="Ren Y."/>
            <person name="Zhang Z."/>
            <person name="Liu J."/>
            <person name="Staub J.E."/>
            <person name="Han Y."/>
            <person name="Cheng Z."/>
            <person name="Li X."/>
            <person name="Lu J."/>
            <person name="Miao H."/>
            <person name="Kang H."/>
            <person name="Xie B."/>
            <person name="Gu X."/>
            <person name="Wang X."/>
            <person name="Du Y."/>
            <person name="Jin W."/>
            <person name="Huang S."/>
        </authorList>
    </citation>
    <scope>NUCLEOTIDE SEQUENCE [LARGE SCALE GENOMIC DNA]</scope>
    <source>
        <strain evidence="5">cv. 9930</strain>
    </source>
</reference>
<feature type="region of interest" description="Disordered" evidence="1">
    <location>
        <begin position="60"/>
        <end position="81"/>
    </location>
</feature>
<evidence type="ECO:0000313" key="5">
    <source>
        <dbReference type="Proteomes" id="UP000029981"/>
    </source>
</evidence>
<gene>
    <name evidence="4" type="ORF">Csa_2G286460</name>
</gene>
<reference evidence="4 5" key="3">
    <citation type="journal article" date="2010" name="BMC Genomics">
        <title>Transcriptome sequencing and comparative analysis of cucumber flowers with different sex types.</title>
        <authorList>
            <person name="Guo S."/>
            <person name="Zheng Y."/>
            <person name="Joung J.G."/>
            <person name="Liu S."/>
            <person name="Zhang Z."/>
            <person name="Crasta O.R."/>
            <person name="Sobral B.W."/>
            <person name="Xu Y."/>
            <person name="Huang S."/>
            <person name="Fei Z."/>
        </authorList>
    </citation>
    <scope>NUCLEOTIDE SEQUENCE [LARGE SCALE GENOMIC DNA]</scope>
    <source>
        <strain evidence="5">cv. 9930</strain>
    </source>
</reference>
<dbReference type="InterPro" id="IPR024875">
    <property type="entry name" value="Protein_Lines"/>
</dbReference>
<dbReference type="InterPro" id="IPR029415">
    <property type="entry name" value="Lines_C"/>
</dbReference>
<organism evidence="4 5">
    <name type="scientific">Cucumis sativus</name>
    <name type="common">Cucumber</name>
    <dbReference type="NCBI Taxonomy" id="3659"/>
    <lineage>
        <taxon>Eukaryota</taxon>
        <taxon>Viridiplantae</taxon>
        <taxon>Streptophyta</taxon>
        <taxon>Embryophyta</taxon>
        <taxon>Tracheophyta</taxon>
        <taxon>Spermatophyta</taxon>
        <taxon>Magnoliopsida</taxon>
        <taxon>eudicotyledons</taxon>
        <taxon>Gunneridae</taxon>
        <taxon>Pentapetalae</taxon>
        <taxon>rosids</taxon>
        <taxon>fabids</taxon>
        <taxon>Cucurbitales</taxon>
        <taxon>Cucurbitaceae</taxon>
        <taxon>Benincaseae</taxon>
        <taxon>Cucumis</taxon>
    </lineage>
</organism>
<dbReference type="PANTHER" id="PTHR16057:SF1">
    <property type="entry name" value="PROTEIN LINES HOMOLOG 1"/>
    <property type="match status" value="1"/>
</dbReference>
<evidence type="ECO:0000313" key="4">
    <source>
        <dbReference type="EMBL" id="KGN62014.1"/>
    </source>
</evidence>
<feature type="compositionally biased region" description="Basic and acidic residues" evidence="1">
    <location>
        <begin position="71"/>
        <end position="81"/>
    </location>
</feature>
<dbReference type="OMA" id="INGHMVA"/>
<evidence type="ECO:0000259" key="2">
    <source>
        <dbReference type="Pfam" id="PF14694"/>
    </source>
</evidence>
<dbReference type="AlphaFoldDB" id="A0A0A0LLZ2"/>
<dbReference type="PANTHER" id="PTHR16057">
    <property type="entry name" value="WINS1, 2 PROTEIN"/>
    <property type="match status" value="1"/>
</dbReference>
<keyword evidence="5" id="KW-1185">Reference proteome</keyword>
<accession>A0A0A0LLZ2</accession>
<dbReference type="EMBL" id="CM002923">
    <property type="protein sequence ID" value="KGN62014.1"/>
    <property type="molecule type" value="Genomic_DNA"/>
</dbReference>
<reference evidence="4 5" key="1">
    <citation type="journal article" date="2009" name="Nat. Genet.">
        <title>The genome of the cucumber, Cucumis sativus L.</title>
        <authorList>
            <person name="Huang S."/>
            <person name="Li R."/>
            <person name="Zhang Z."/>
            <person name="Li L."/>
            <person name="Gu X."/>
            <person name="Fan W."/>
            <person name="Lucas W.J."/>
            <person name="Wang X."/>
            <person name="Xie B."/>
            <person name="Ni P."/>
            <person name="Ren Y."/>
            <person name="Zhu H."/>
            <person name="Li J."/>
            <person name="Lin K."/>
            <person name="Jin W."/>
            <person name="Fei Z."/>
            <person name="Li G."/>
            <person name="Staub J."/>
            <person name="Kilian A."/>
            <person name="van der Vossen E.A."/>
            <person name="Wu Y."/>
            <person name="Guo J."/>
            <person name="He J."/>
            <person name="Jia Z."/>
            <person name="Ren Y."/>
            <person name="Tian G."/>
            <person name="Lu Y."/>
            <person name="Ruan J."/>
            <person name="Qian W."/>
            <person name="Wang M."/>
            <person name="Huang Q."/>
            <person name="Li B."/>
            <person name="Xuan Z."/>
            <person name="Cao J."/>
            <person name="Asan"/>
            <person name="Wu Z."/>
            <person name="Zhang J."/>
            <person name="Cai Q."/>
            <person name="Bai Y."/>
            <person name="Zhao B."/>
            <person name="Han Y."/>
            <person name="Li Y."/>
            <person name="Li X."/>
            <person name="Wang S."/>
            <person name="Shi Q."/>
            <person name="Liu S."/>
            <person name="Cho W.K."/>
            <person name="Kim J.Y."/>
            <person name="Xu Y."/>
            <person name="Heller-Uszynska K."/>
            <person name="Miao H."/>
            <person name="Cheng Z."/>
            <person name="Zhang S."/>
            <person name="Wu J."/>
            <person name="Yang Y."/>
            <person name="Kang H."/>
            <person name="Li M."/>
            <person name="Liang H."/>
            <person name="Ren X."/>
            <person name="Shi Z."/>
            <person name="Wen M."/>
            <person name="Jian M."/>
            <person name="Yang H."/>
            <person name="Zhang G."/>
            <person name="Yang Z."/>
            <person name="Chen R."/>
            <person name="Liu S."/>
            <person name="Li J."/>
            <person name="Ma L."/>
            <person name="Liu H."/>
            <person name="Zhou Y."/>
            <person name="Zhao J."/>
            <person name="Fang X."/>
            <person name="Li G."/>
            <person name="Fang L."/>
            <person name="Li Y."/>
            <person name="Liu D."/>
            <person name="Zheng H."/>
            <person name="Zhang Y."/>
            <person name="Qin N."/>
            <person name="Li Z."/>
            <person name="Yang G."/>
            <person name="Yang S."/>
            <person name="Bolund L."/>
            <person name="Kristiansen K."/>
            <person name="Zheng H."/>
            <person name="Li S."/>
            <person name="Zhang X."/>
            <person name="Yang H."/>
            <person name="Wang J."/>
            <person name="Sun R."/>
            <person name="Zhang B."/>
            <person name="Jiang S."/>
            <person name="Wang J."/>
            <person name="Du Y."/>
            <person name="Li S."/>
        </authorList>
    </citation>
    <scope>NUCLEOTIDE SEQUENCE [LARGE SCALE GENOMIC DNA]</scope>
    <source>
        <strain evidence="5">cv. 9930</strain>
    </source>
</reference>
<evidence type="ECO:0000259" key="3">
    <source>
        <dbReference type="Pfam" id="PF14695"/>
    </source>
</evidence>
<dbReference type="Proteomes" id="UP000029981">
    <property type="component" value="Chromosome 2"/>
</dbReference>
<dbReference type="Pfam" id="PF14695">
    <property type="entry name" value="LINES_C"/>
    <property type="match status" value="1"/>
</dbReference>
<dbReference type="Pfam" id="PF14694">
    <property type="entry name" value="LINES_N"/>
    <property type="match status" value="1"/>
</dbReference>
<dbReference type="Gramene" id="KGN62014">
    <property type="protein sequence ID" value="KGN62014"/>
    <property type="gene ID" value="Csa_2G286460"/>
</dbReference>
<feature type="domain" description="Protein Lines C-terminal" evidence="3">
    <location>
        <begin position="650"/>
        <end position="682"/>
    </location>
</feature>
<protein>
    <recommendedName>
        <fullName evidence="6">Protein Lines C-terminal domain-containing protein</fullName>
    </recommendedName>
</protein>
<reference evidence="4 5" key="4">
    <citation type="journal article" date="2011" name="BMC Genomics">
        <title>RNA-Seq improves annotation of protein-coding genes in the cucumber genome.</title>
        <authorList>
            <person name="Li Z."/>
            <person name="Zhang Z."/>
            <person name="Yan P."/>
            <person name="Huang S."/>
            <person name="Fei Z."/>
            <person name="Lin K."/>
        </authorList>
    </citation>
    <scope>NUCLEOTIDE SEQUENCE [LARGE SCALE GENOMIC DNA]</scope>
    <source>
        <strain evidence="5">cv. 9930</strain>
    </source>
</reference>
<proteinExistence type="predicted"/>
<dbReference type="OrthoDB" id="8251209at2759"/>
<dbReference type="InterPro" id="IPR032794">
    <property type="entry name" value="LINES_N"/>
</dbReference>
<sequence>MTLGGEKCLRLSRLVDHCLHPFTEEDGVVLESKGKEKELLIALSHVVTEVQRWVREIDGDSDNEGIQMPNSHEKRSDEQDQSLESHHYMTKIVSELVPLLAFENKYVKHLVGNVLTAVTKFIFLTGNASDWCELVHSLCFSMELVLARIISSPAPSITGSENLDFYLSILQPKLKNANFSTVAGLLQVLRNTLKFLKQEQSDLIGELFDSVNSCLSKIPWDLLGRILTEKICNIVEVQSNDDACSDNLHQRQGLKFLFLGNFVQFLCSLAEPSDFEEASCGSFKSHPLLGTIINLIPNLFDWCLNNQVDHFDRCLSRYFSHKLLILMIRLSFHCHLQCSTLVLWLQLCRNCFQNLLLLPKLELESTADTSLEDSPLIVSYFGDKRSPCSLHLRRLAVFLFLRCSLSFICKQPTEKCDPSIAIKSQLIYTTTLESKCDDCTCSKKGVLELYKWLLGNLPTNIFLDTNMYAKNCTKFASSFLQLYMHEDDLLFKVLLQLLRLPSHTEPCSSEGPSQEVKEVILFHVSNIFDPQHMFHIFLKELNYDHEMLLDYLMSKDAGIYCLEYLLRCLHIINDSRHALGDSSTILDILTDSSGKRRKVMLNSSTISEERLSGSLNQSNETLPSFEDTGNYDYGYKPQRVGVESLKKSKNCLHSLKTSLENLHRENLFPYNPKVLIKRLTKFLELPMEIK</sequence>
<name>A0A0A0LLZ2_CUCSA</name>
<dbReference type="eggNOG" id="ENOG502QPY8">
    <property type="taxonomic scope" value="Eukaryota"/>
</dbReference>
<dbReference type="STRING" id="3659.A0A0A0LLZ2"/>
<feature type="domain" description="Protein Lines N-terminal" evidence="2">
    <location>
        <begin position="415"/>
        <end position="574"/>
    </location>
</feature>